<feature type="transmembrane region" description="Helical" evidence="1">
    <location>
        <begin position="7"/>
        <end position="24"/>
    </location>
</feature>
<proteinExistence type="predicted"/>
<dbReference type="EMBL" id="VSSQ01022505">
    <property type="protein sequence ID" value="MPM68862.1"/>
    <property type="molecule type" value="Genomic_DNA"/>
</dbReference>
<feature type="transmembrane region" description="Helical" evidence="1">
    <location>
        <begin position="66"/>
        <end position="85"/>
    </location>
</feature>
<sequence>MHKKKFFLGFIGFIGFWGFQYFASRDIADLCYFAFFSYFAYFWFAKIKIEIQDERYLEDVQKAKAFAFDIALYEILALFLLTIFFTWFQQLLILGISLCYASLVLIYAIKLYMLEEK</sequence>
<evidence type="ECO:0000256" key="1">
    <source>
        <dbReference type="SAM" id="Phobius"/>
    </source>
</evidence>
<evidence type="ECO:0008006" key="3">
    <source>
        <dbReference type="Google" id="ProtNLM"/>
    </source>
</evidence>
<feature type="transmembrane region" description="Helical" evidence="1">
    <location>
        <begin position="91"/>
        <end position="113"/>
    </location>
</feature>
<dbReference type="Pfam" id="PF09946">
    <property type="entry name" value="DUF2178"/>
    <property type="match status" value="1"/>
</dbReference>
<keyword evidence="1" id="KW-0812">Transmembrane</keyword>
<name>A0A645BUD2_9ZZZZ</name>
<keyword evidence="1" id="KW-1133">Transmembrane helix</keyword>
<keyword evidence="1" id="KW-0472">Membrane</keyword>
<comment type="caution">
    <text evidence="2">The sequence shown here is derived from an EMBL/GenBank/DDBJ whole genome shotgun (WGS) entry which is preliminary data.</text>
</comment>
<gene>
    <name evidence="2" type="ORF">SDC9_115797</name>
</gene>
<dbReference type="AlphaFoldDB" id="A0A645BUD2"/>
<organism evidence="2">
    <name type="scientific">bioreactor metagenome</name>
    <dbReference type="NCBI Taxonomy" id="1076179"/>
    <lineage>
        <taxon>unclassified sequences</taxon>
        <taxon>metagenomes</taxon>
        <taxon>ecological metagenomes</taxon>
    </lineage>
</organism>
<accession>A0A645BUD2</accession>
<protein>
    <recommendedName>
        <fullName evidence="3">DUF3796 domain-containing protein</fullName>
    </recommendedName>
</protein>
<dbReference type="InterPro" id="IPR019235">
    <property type="entry name" value="DUF2178_TM"/>
</dbReference>
<feature type="transmembrane region" description="Helical" evidence="1">
    <location>
        <begin position="30"/>
        <end position="45"/>
    </location>
</feature>
<evidence type="ECO:0000313" key="2">
    <source>
        <dbReference type="EMBL" id="MPM68862.1"/>
    </source>
</evidence>
<reference evidence="2" key="1">
    <citation type="submission" date="2019-08" db="EMBL/GenBank/DDBJ databases">
        <authorList>
            <person name="Kucharzyk K."/>
            <person name="Murdoch R.W."/>
            <person name="Higgins S."/>
            <person name="Loffler F."/>
        </authorList>
    </citation>
    <scope>NUCLEOTIDE SEQUENCE</scope>
</reference>